<dbReference type="InterPro" id="IPR000182">
    <property type="entry name" value="GNAT_dom"/>
</dbReference>
<dbReference type="InterPro" id="IPR016181">
    <property type="entry name" value="Acyl_CoA_acyltransferase"/>
</dbReference>
<evidence type="ECO:0000313" key="2">
    <source>
        <dbReference type="EMBL" id="MEI4828783.1"/>
    </source>
</evidence>
<dbReference type="Proteomes" id="UP001367922">
    <property type="component" value="Unassembled WGS sequence"/>
</dbReference>
<dbReference type="Pfam" id="PF13302">
    <property type="entry name" value="Acetyltransf_3"/>
    <property type="match status" value="1"/>
</dbReference>
<evidence type="ECO:0000313" key="3">
    <source>
        <dbReference type="EMBL" id="MEI4830742.1"/>
    </source>
</evidence>
<accession>A0ABU8FS24</accession>
<reference evidence="2 4" key="1">
    <citation type="submission" date="2024-01" db="EMBL/GenBank/DDBJ databases">
        <title>Seven novel Bacillus-like species.</title>
        <authorList>
            <person name="Liu G."/>
        </authorList>
    </citation>
    <scope>NUCLEOTIDE SEQUENCE [LARGE SCALE GENOMIC DNA]</scope>
    <source>
        <strain evidence="2 4">FJAT-53711</strain>
    </source>
</reference>
<dbReference type="PANTHER" id="PTHR43792">
    <property type="entry name" value="GNAT FAMILY, PUTATIVE (AFU_ORTHOLOGUE AFUA_3G00765)-RELATED-RELATED"/>
    <property type="match status" value="1"/>
</dbReference>
<dbReference type="RefSeq" id="WP_336481138.1">
    <property type="nucleotide sequence ID" value="NZ_JBAWSV010000001.1"/>
</dbReference>
<dbReference type="SUPFAM" id="SSF55729">
    <property type="entry name" value="Acyl-CoA N-acyltransferases (Nat)"/>
    <property type="match status" value="1"/>
</dbReference>
<dbReference type="PANTHER" id="PTHR43792:SF13">
    <property type="entry name" value="ACETYLTRANSFERASE"/>
    <property type="match status" value="1"/>
</dbReference>
<organism evidence="2 4">
    <name type="scientific">Bacillus yunxiaonensis</name>
    <dbReference type="NCBI Taxonomy" id="3127665"/>
    <lineage>
        <taxon>Bacteria</taxon>
        <taxon>Bacillati</taxon>
        <taxon>Bacillota</taxon>
        <taxon>Bacilli</taxon>
        <taxon>Bacillales</taxon>
        <taxon>Bacillaceae</taxon>
        <taxon>Bacillus</taxon>
    </lineage>
</organism>
<evidence type="ECO:0000313" key="4">
    <source>
        <dbReference type="Proteomes" id="UP001367922"/>
    </source>
</evidence>
<protein>
    <submittedName>
        <fullName evidence="2">GNAT family N-acetyltransferase</fullName>
    </submittedName>
</protein>
<sequence length="164" mass="18702">MPELHTSRLIMTTFTIEMMEKVLIDKDAFSKEFSFNIHSEWPLPEYQQFFPYKINKFKETPIENKWEGLIIHKETNTIIGDMGFKGSPNEEGAINIGYSIVPDQRGKGYASEMGKALVQWGLAQTGVKKIVATCSPDNHPSIKVLQKIGLRFTEGKKGKLYWTT</sequence>
<evidence type="ECO:0000259" key="1">
    <source>
        <dbReference type="PROSITE" id="PS51186"/>
    </source>
</evidence>
<keyword evidence="4" id="KW-1185">Reference proteome</keyword>
<name>A0ABU8FS24_9BACI</name>
<dbReference type="InterPro" id="IPR051531">
    <property type="entry name" value="N-acetyltransferase"/>
</dbReference>
<feature type="domain" description="N-acetyltransferase" evidence="1">
    <location>
        <begin position="21"/>
        <end position="164"/>
    </location>
</feature>
<dbReference type="PROSITE" id="PS51186">
    <property type="entry name" value="GNAT"/>
    <property type="match status" value="1"/>
</dbReference>
<proteinExistence type="predicted"/>
<dbReference type="Gene3D" id="3.40.630.30">
    <property type="match status" value="1"/>
</dbReference>
<dbReference type="EMBL" id="JBAWSV010000005">
    <property type="protein sequence ID" value="MEI4830742.1"/>
    <property type="molecule type" value="Genomic_DNA"/>
</dbReference>
<dbReference type="EMBL" id="JBAWSV010000001">
    <property type="protein sequence ID" value="MEI4828783.1"/>
    <property type="molecule type" value="Genomic_DNA"/>
</dbReference>
<gene>
    <name evidence="2" type="ORF">WAX78_04875</name>
    <name evidence="3" type="ORF">WAX78_14920</name>
</gene>
<comment type="caution">
    <text evidence="2">The sequence shown here is derived from an EMBL/GenBank/DDBJ whole genome shotgun (WGS) entry which is preliminary data.</text>
</comment>